<protein>
    <submittedName>
        <fullName evidence="1">Uncharacterized protein</fullName>
    </submittedName>
</protein>
<dbReference type="AlphaFoldDB" id="A0A9P4Y9X8"/>
<dbReference type="Proteomes" id="UP000803844">
    <property type="component" value="Unassembled WGS sequence"/>
</dbReference>
<accession>A0A9P4Y9X8</accession>
<evidence type="ECO:0000313" key="1">
    <source>
        <dbReference type="EMBL" id="KAF3769109.1"/>
    </source>
</evidence>
<name>A0A9P4Y9X8_CRYP1</name>
<proteinExistence type="predicted"/>
<sequence>MRSIPGAVPHTPLRGGNISQICNVDPRKPKPVLQSCLQTYPVQAARSKSAWPSCVWLIYPGAYRQETRIYILRNPLRQGFRVRNSGKFGPFLSCEPSLEYLSGSLRLGLSLWISPYGPLSLPQVLLATHTRYSFPFTLV</sequence>
<gene>
    <name evidence="1" type="ORF">M406DRAFT_355173</name>
</gene>
<comment type="caution">
    <text evidence="1">The sequence shown here is derived from an EMBL/GenBank/DDBJ whole genome shotgun (WGS) entry which is preliminary data.</text>
</comment>
<keyword evidence="2" id="KW-1185">Reference proteome</keyword>
<reference evidence="1" key="1">
    <citation type="journal article" date="2020" name="Phytopathology">
        <title>Genome sequence of the chestnut blight fungus Cryphonectria parasitica EP155: A fundamental resource for an archetypical invasive plant pathogen.</title>
        <authorList>
            <person name="Crouch J.A."/>
            <person name="Dawe A."/>
            <person name="Aerts A."/>
            <person name="Barry K."/>
            <person name="Churchill A.C.L."/>
            <person name="Grimwood J."/>
            <person name="Hillman B."/>
            <person name="Milgroom M.G."/>
            <person name="Pangilinan J."/>
            <person name="Smith M."/>
            <person name="Salamov A."/>
            <person name="Schmutz J."/>
            <person name="Yadav J."/>
            <person name="Grigoriev I.V."/>
            <person name="Nuss D."/>
        </authorList>
    </citation>
    <scope>NUCLEOTIDE SEQUENCE</scope>
    <source>
        <strain evidence="1">EP155</strain>
    </source>
</reference>
<evidence type="ECO:0000313" key="2">
    <source>
        <dbReference type="Proteomes" id="UP000803844"/>
    </source>
</evidence>
<dbReference type="RefSeq" id="XP_040780070.1">
    <property type="nucleotide sequence ID" value="XM_040923101.1"/>
</dbReference>
<organism evidence="1 2">
    <name type="scientific">Cryphonectria parasitica (strain ATCC 38755 / EP155)</name>
    <dbReference type="NCBI Taxonomy" id="660469"/>
    <lineage>
        <taxon>Eukaryota</taxon>
        <taxon>Fungi</taxon>
        <taxon>Dikarya</taxon>
        <taxon>Ascomycota</taxon>
        <taxon>Pezizomycotina</taxon>
        <taxon>Sordariomycetes</taxon>
        <taxon>Sordariomycetidae</taxon>
        <taxon>Diaporthales</taxon>
        <taxon>Cryphonectriaceae</taxon>
        <taxon>Cryphonectria-Endothia species complex</taxon>
        <taxon>Cryphonectria</taxon>
    </lineage>
</organism>
<dbReference type="EMBL" id="MU032345">
    <property type="protein sequence ID" value="KAF3769109.1"/>
    <property type="molecule type" value="Genomic_DNA"/>
</dbReference>
<dbReference type="GeneID" id="63840230"/>